<keyword evidence="2" id="KW-0732">Signal</keyword>
<dbReference type="Pfam" id="PF22596">
    <property type="entry name" value="Scabin-like"/>
    <property type="match status" value="1"/>
</dbReference>
<evidence type="ECO:0000259" key="3">
    <source>
        <dbReference type="Pfam" id="PF22596"/>
    </source>
</evidence>
<evidence type="ECO:0000256" key="2">
    <source>
        <dbReference type="SAM" id="SignalP"/>
    </source>
</evidence>
<dbReference type="InterPro" id="IPR054695">
    <property type="entry name" value="Pierisin-like_dom"/>
</dbReference>
<evidence type="ECO:0000313" key="4">
    <source>
        <dbReference type="EMBL" id="MBR7675065.1"/>
    </source>
</evidence>
<dbReference type="NCBIfam" id="NF041482">
    <property type="entry name" value="ADPrt_Strmyces"/>
    <property type="match status" value="1"/>
</dbReference>
<keyword evidence="5" id="KW-1185">Reference proteome</keyword>
<evidence type="ECO:0000313" key="5">
    <source>
        <dbReference type="Proteomes" id="UP000675554"/>
    </source>
</evidence>
<organism evidence="4 5">
    <name type="scientific">Streptomyces daliensis</name>
    <dbReference type="NCBI Taxonomy" id="299421"/>
    <lineage>
        <taxon>Bacteria</taxon>
        <taxon>Bacillati</taxon>
        <taxon>Actinomycetota</taxon>
        <taxon>Actinomycetes</taxon>
        <taxon>Kitasatosporales</taxon>
        <taxon>Streptomycetaceae</taxon>
        <taxon>Streptomyces</taxon>
    </lineage>
</organism>
<feature type="chain" id="PRO_5038832538" description="Pierisin-like domain-containing protein" evidence="2">
    <location>
        <begin position="28"/>
        <end position="221"/>
    </location>
</feature>
<name>A0A8T4ITG3_9ACTN</name>
<proteinExistence type="predicted"/>
<gene>
    <name evidence="4" type="ORF">KDA82_18960</name>
</gene>
<evidence type="ECO:0000256" key="1">
    <source>
        <dbReference type="SAM" id="MobiDB-lite"/>
    </source>
</evidence>
<comment type="caution">
    <text evidence="4">The sequence shown here is derived from an EMBL/GenBank/DDBJ whole genome shotgun (WGS) entry which is preliminary data.</text>
</comment>
<dbReference type="SUPFAM" id="SSF56399">
    <property type="entry name" value="ADP-ribosylation"/>
    <property type="match status" value="1"/>
</dbReference>
<dbReference type="Gene3D" id="3.90.210.10">
    <property type="entry name" value="Heat-Labile Enterotoxin, subunit A"/>
    <property type="match status" value="1"/>
</dbReference>
<dbReference type="InterPro" id="IPR048221">
    <property type="entry name" value="ScARP-like"/>
</dbReference>
<protein>
    <recommendedName>
        <fullName evidence="3">Pierisin-like domain-containing protein</fullName>
    </recommendedName>
</protein>
<dbReference type="AlphaFoldDB" id="A0A8T4ITG3"/>
<feature type="domain" description="Pierisin-like" evidence="3">
    <location>
        <begin position="96"/>
        <end position="216"/>
    </location>
</feature>
<feature type="region of interest" description="Disordered" evidence="1">
    <location>
        <begin position="27"/>
        <end position="66"/>
    </location>
</feature>
<accession>A0A8T4ITG3</accession>
<reference evidence="4" key="1">
    <citation type="submission" date="2021-04" db="EMBL/GenBank/DDBJ databases">
        <title>Sequencing of actinobacteria type strains.</title>
        <authorList>
            <person name="Nguyen G.-S."/>
            <person name="Wentzel A."/>
        </authorList>
    </citation>
    <scope>NUCLEOTIDE SEQUENCE</scope>
    <source>
        <strain evidence="4">DSM 42095</strain>
    </source>
</reference>
<feature type="signal peptide" evidence="2">
    <location>
        <begin position="1"/>
        <end position="27"/>
    </location>
</feature>
<dbReference type="EMBL" id="JAGSMN010000424">
    <property type="protein sequence ID" value="MBR7675065.1"/>
    <property type="molecule type" value="Genomic_DNA"/>
</dbReference>
<sequence>MTTTRISGRVAAAVLTLAALLTPAAAAASPESPGGQGTAPAGPDKSTAAPSATSKRAARPSSCPVVNDRLHAAATRDVDLARITPEPHYRTTCQQLYRSDGRPPSVIFAEGFQPRDTKNGQYDLEAYVLKNQHSPYVSTSYDHDLYKRWRPGYNYYIDAPGGIDVNKTIGDDHKYASQVEVAFPGGIDNDFIVGACPVDTEKRVEIMSECVDNPSYDPWRN</sequence>
<dbReference type="Proteomes" id="UP000675554">
    <property type="component" value="Unassembled WGS sequence"/>
</dbReference>